<dbReference type="OrthoDB" id="2501249at2759"/>
<dbReference type="eggNOG" id="ENOG502S4BS">
    <property type="taxonomic scope" value="Eukaryota"/>
</dbReference>
<dbReference type="PANTHER" id="PTHR21109">
    <property type="entry name" value="MITOCHONDRIAL 28S RIBOSOMAL PROTEIN S21"/>
    <property type="match status" value="1"/>
</dbReference>
<dbReference type="EMBL" id="DS985245">
    <property type="protein sequence ID" value="EDV24435.1"/>
    <property type="molecule type" value="Genomic_DNA"/>
</dbReference>
<dbReference type="PhylomeDB" id="B3RXI4"/>
<proteinExistence type="inferred from homology"/>
<keyword evidence="2" id="KW-0689">Ribosomal protein</keyword>
<dbReference type="OMA" id="SYERCKR"/>
<dbReference type="HOGENOM" id="CLU_167771_0_0_1"/>
<keyword evidence="3" id="KW-0687">Ribonucleoprotein</keyword>
<reference evidence="4 5" key="1">
    <citation type="journal article" date="2008" name="Nature">
        <title>The Trichoplax genome and the nature of placozoans.</title>
        <authorList>
            <person name="Srivastava M."/>
            <person name="Begovic E."/>
            <person name="Chapman J."/>
            <person name="Putnam N.H."/>
            <person name="Hellsten U."/>
            <person name="Kawashima T."/>
            <person name="Kuo A."/>
            <person name="Mitros T."/>
            <person name="Salamov A."/>
            <person name="Carpenter M.L."/>
            <person name="Signorovitch A.Y."/>
            <person name="Moreno M.A."/>
            <person name="Kamm K."/>
            <person name="Grimwood J."/>
            <person name="Schmutz J."/>
            <person name="Shapiro H."/>
            <person name="Grigoriev I.V."/>
            <person name="Buss L.W."/>
            <person name="Schierwater B."/>
            <person name="Dellaporta S.L."/>
            <person name="Rokhsar D.S."/>
        </authorList>
    </citation>
    <scope>NUCLEOTIDE SEQUENCE [LARGE SCALE GENOMIC DNA]</scope>
    <source>
        <strain evidence="4 5">Grell-BS-1999</strain>
    </source>
</reference>
<evidence type="ECO:0000256" key="3">
    <source>
        <dbReference type="ARBA" id="ARBA00023274"/>
    </source>
</evidence>
<dbReference type="GO" id="GO:0003735">
    <property type="term" value="F:structural constituent of ribosome"/>
    <property type="evidence" value="ECO:0007669"/>
    <property type="project" value="InterPro"/>
</dbReference>
<dbReference type="KEGG" id="tad:TRIADDRAFT_25208"/>
<dbReference type="GeneID" id="6753966"/>
<comment type="similarity">
    <text evidence="1">Belongs to the bacterial ribosomal protein bS21 family.</text>
</comment>
<dbReference type="Proteomes" id="UP000009022">
    <property type="component" value="Unassembled WGS sequence"/>
</dbReference>
<dbReference type="GO" id="GO:0006412">
    <property type="term" value="P:translation"/>
    <property type="evidence" value="ECO:0007669"/>
    <property type="project" value="InterPro"/>
</dbReference>
<evidence type="ECO:0000313" key="4">
    <source>
        <dbReference type="EMBL" id="EDV24435.1"/>
    </source>
</evidence>
<evidence type="ECO:0000256" key="2">
    <source>
        <dbReference type="ARBA" id="ARBA00022980"/>
    </source>
</evidence>
<dbReference type="GO" id="GO:0005840">
    <property type="term" value="C:ribosome"/>
    <property type="evidence" value="ECO:0007669"/>
    <property type="project" value="UniProtKB-KW"/>
</dbReference>
<dbReference type="GO" id="GO:1990904">
    <property type="term" value="C:ribonucleoprotein complex"/>
    <property type="evidence" value="ECO:0007669"/>
    <property type="project" value="UniProtKB-KW"/>
</dbReference>
<dbReference type="AlphaFoldDB" id="B3RXI4"/>
<dbReference type="RefSeq" id="XP_002112325.1">
    <property type="nucleotide sequence ID" value="XM_002112289.1"/>
</dbReference>
<gene>
    <name evidence="4" type="ORF">TRIADDRAFT_25208</name>
</gene>
<keyword evidence="5" id="KW-1185">Reference proteome</keyword>
<evidence type="ECO:0000256" key="1">
    <source>
        <dbReference type="ARBA" id="ARBA00006640"/>
    </source>
</evidence>
<dbReference type="STRING" id="10228.B3RXI4"/>
<protein>
    <recommendedName>
        <fullName evidence="6">Mitochondrial ribosomal protein S21</fullName>
    </recommendedName>
</protein>
<dbReference type="PANTHER" id="PTHR21109:SF0">
    <property type="entry name" value="SMALL RIBOSOMAL SUBUNIT PROTEIN BS21M"/>
    <property type="match status" value="1"/>
</dbReference>
<dbReference type="FunCoup" id="B3RXI4">
    <property type="interactions" value="736"/>
</dbReference>
<evidence type="ECO:0008006" key="6">
    <source>
        <dbReference type="Google" id="ProtNLM"/>
    </source>
</evidence>
<dbReference type="CTD" id="6753966"/>
<dbReference type="InParanoid" id="B3RXI4"/>
<organism evidence="4 5">
    <name type="scientific">Trichoplax adhaerens</name>
    <name type="common">Trichoplax reptans</name>
    <dbReference type="NCBI Taxonomy" id="10228"/>
    <lineage>
        <taxon>Eukaryota</taxon>
        <taxon>Metazoa</taxon>
        <taxon>Placozoa</taxon>
        <taxon>Uniplacotomia</taxon>
        <taxon>Trichoplacea</taxon>
        <taxon>Trichoplacidae</taxon>
        <taxon>Trichoplax</taxon>
    </lineage>
</organism>
<accession>B3RXI4</accession>
<sequence length="85" mass="10385">MPAHAGFLARTVFVRNNAIEAGYKSLQRILNREWIPQKVERKRYYEKPTVKRRRLEHEKCNRILLRESKKRVDFIMARHRPSPWI</sequence>
<dbReference type="InterPro" id="IPR001911">
    <property type="entry name" value="Ribosomal_bS21"/>
</dbReference>
<dbReference type="NCBIfam" id="TIGR00030">
    <property type="entry name" value="S21p"/>
    <property type="match status" value="1"/>
</dbReference>
<evidence type="ECO:0000313" key="5">
    <source>
        <dbReference type="Proteomes" id="UP000009022"/>
    </source>
</evidence>
<dbReference type="Pfam" id="PF01165">
    <property type="entry name" value="Ribosomal_S21"/>
    <property type="match status" value="1"/>
</dbReference>
<name>B3RXI4_TRIAD</name>